<protein>
    <submittedName>
        <fullName evidence="2">Uncharacterized protein</fullName>
    </submittedName>
</protein>
<evidence type="ECO:0000313" key="2">
    <source>
        <dbReference type="EMBL" id="CAK1231473.1"/>
    </source>
</evidence>
<dbReference type="Proteomes" id="UP001314262">
    <property type="component" value="Unassembled WGS sequence"/>
</dbReference>
<reference evidence="2 3" key="1">
    <citation type="submission" date="2023-10" db="EMBL/GenBank/DDBJ databases">
        <authorList>
            <person name="Botero Cardona J."/>
        </authorList>
    </citation>
    <scope>NUCLEOTIDE SEQUENCE [LARGE SCALE GENOMIC DNA]</scope>
    <source>
        <strain evidence="2 3">R-53137</strain>
    </source>
</reference>
<proteinExistence type="predicted"/>
<keyword evidence="1" id="KW-0472">Membrane</keyword>
<dbReference type="RefSeq" id="WP_203618520.1">
    <property type="nucleotide sequence ID" value="NZ_BOJU01000002.1"/>
</dbReference>
<organism evidence="2 3">
    <name type="scientific">Fructobacillus tropaeoli</name>
    <dbReference type="NCBI Taxonomy" id="709323"/>
    <lineage>
        <taxon>Bacteria</taxon>
        <taxon>Bacillati</taxon>
        <taxon>Bacillota</taxon>
        <taxon>Bacilli</taxon>
        <taxon>Lactobacillales</taxon>
        <taxon>Lactobacillaceae</taxon>
        <taxon>Fructobacillus</taxon>
    </lineage>
</organism>
<name>A0ABM9MPS2_9LACO</name>
<evidence type="ECO:0000256" key="1">
    <source>
        <dbReference type="SAM" id="Phobius"/>
    </source>
</evidence>
<keyword evidence="1" id="KW-0812">Transmembrane</keyword>
<gene>
    <name evidence="2" type="ORF">R53137_KAKDMLNK_00373</name>
</gene>
<evidence type="ECO:0000313" key="3">
    <source>
        <dbReference type="Proteomes" id="UP001314262"/>
    </source>
</evidence>
<accession>A0ABM9MPS2</accession>
<comment type="caution">
    <text evidence="2">The sequence shown here is derived from an EMBL/GenBank/DDBJ whole genome shotgun (WGS) entry which is preliminary data.</text>
</comment>
<sequence length="189" mass="22668">MQSFLEVKSDIQKKQRNSKKWFFSLYIPLLFLSILSIPSYGIININWIFPVLLVEDVLAFFMFLFFHRIDQIIKKENEIIDIPNKIQVDEWFSQNKKLIANYILSPILFPKRKAYYPWGIINKDDCYHIIFINFSKKNVLLILTIQKSEITQYDEANTIENLIYTIQKKVQRLQQPVRKQFYASTSFLK</sequence>
<feature type="transmembrane region" description="Helical" evidence="1">
    <location>
        <begin position="21"/>
        <end position="41"/>
    </location>
</feature>
<feature type="transmembrane region" description="Helical" evidence="1">
    <location>
        <begin position="47"/>
        <end position="66"/>
    </location>
</feature>
<keyword evidence="1" id="KW-1133">Transmembrane helix</keyword>
<dbReference type="EMBL" id="CAUZLT010000001">
    <property type="protein sequence ID" value="CAK1231473.1"/>
    <property type="molecule type" value="Genomic_DNA"/>
</dbReference>
<keyword evidence="3" id="KW-1185">Reference proteome</keyword>